<keyword evidence="3" id="KW-1185">Reference proteome</keyword>
<dbReference type="Pfam" id="PF01546">
    <property type="entry name" value="Peptidase_M20"/>
    <property type="match status" value="1"/>
</dbReference>
<evidence type="ECO:0000313" key="3">
    <source>
        <dbReference type="Proteomes" id="UP000031982"/>
    </source>
</evidence>
<dbReference type="InterPro" id="IPR036264">
    <property type="entry name" value="Bact_exopeptidase_dim_dom"/>
</dbReference>
<dbReference type="EMBL" id="JXLP01000002">
    <property type="protein sequence ID" value="KIL80125.1"/>
    <property type="molecule type" value="Genomic_DNA"/>
</dbReference>
<accession>A0ABR5AZE9</accession>
<dbReference type="Gene3D" id="3.30.70.360">
    <property type="match status" value="1"/>
</dbReference>
<dbReference type="PIRSF" id="PIRSF005962">
    <property type="entry name" value="Pept_M20D_amidohydro"/>
    <property type="match status" value="1"/>
</dbReference>
<dbReference type="SUPFAM" id="SSF53187">
    <property type="entry name" value="Zn-dependent exopeptidases"/>
    <property type="match status" value="1"/>
</dbReference>
<dbReference type="Pfam" id="PF07687">
    <property type="entry name" value="M20_dimer"/>
    <property type="match status" value="1"/>
</dbReference>
<dbReference type="RefSeq" id="WP_041113374.1">
    <property type="nucleotide sequence ID" value="NZ_JARTHD010000020.1"/>
</dbReference>
<dbReference type="InterPro" id="IPR017439">
    <property type="entry name" value="Amidohydrolase"/>
</dbReference>
<comment type="caution">
    <text evidence="2">The sequence shown here is derived from an EMBL/GenBank/DDBJ whole genome shotgun (WGS) entry which is preliminary data.</text>
</comment>
<dbReference type="NCBIfam" id="TIGR01891">
    <property type="entry name" value="amidohydrolases"/>
    <property type="match status" value="1"/>
</dbReference>
<dbReference type="SUPFAM" id="SSF55031">
    <property type="entry name" value="Bacterial exopeptidase dimerisation domain"/>
    <property type="match status" value="1"/>
</dbReference>
<dbReference type="PANTHER" id="PTHR11014">
    <property type="entry name" value="PEPTIDASE M20 FAMILY MEMBER"/>
    <property type="match status" value="1"/>
</dbReference>
<sequence>MKIEAELTNWIVKQRRYLHQNPELSHQEKRTKMYVKERLNEMGIETYSLTGKDVIGIMKGDHDGKVIGIRADMDALPIKEETGLPFASTKPNVMHACGHDGHMAILLGIAKDLSHKKDKIHGTVLFIFQHAEEALPGGAIELVDKNLLNGIDAMFGYHLWQPLELGFIGIHQGPAMAGVDRFCFTIYGKGGHGSMPHQTVDPTVVISNIITQMQTIVSRSLDSKDQAVVSIGELHSGSNYNVIPHTAYASGAVRYFDNEVSKLIRKRVEAIIKGVCDSFGASFDLSYEQGDPPLLNDKQLTAFIQKKAINLFGEERVVQMNPIMGSEDFAHYSASIPATYTFIGIGKPTHPYGHHHPKFDIDEAMLSAGVELFTNSVLDYLKEEADKNENPFN</sequence>
<gene>
    <name evidence="2" type="ORF">SD77_2579</name>
</gene>
<feature type="domain" description="Peptidase M20 dimerisation" evidence="1">
    <location>
        <begin position="182"/>
        <end position="273"/>
    </location>
</feature>
<organism evidence="2 3">
    <name type="scientific">Bacillus badius</name>
    <dbReference type="NCBI Taxonomy" id="1455"/>
    <lineage>
        <taxon>Bacteria</taxon>
        <taxon>Bacillati</taxon>
        <taxon>Bacillota</taxon>
        <taxon>Bacilli</taxon>
        <taxon>Bacillales</taxon>
        <taxon>Bacillaceae</taxon>
        <taxon>Pseudobacillus</taxon>
    </lineage>
</organism>
<dbReference type="InterPro" id="IPR011650">
    <property type="entry name" value="Peptidase_M20_dimer"/>
</dbReference>
<protein>
    <submittedName>
        <fullName evidence="2">N-acyl-L-amino acid amidohydrolase</fullName>
    </submittedName>
</protein>
<evidence type="ECO:0000313" key="2">
    <source>
        <dbReference type="EMBL" id="KIL80125.1"/>
    </source>
</evidence>
<name>A0ABR5AZE9_BACBA</name>
<dbReference type="Proteomes" id="UP000031982">
    <property type="component" value="Unassembled WGS sequence"/>
</dbReference>
<proteinExistence type="predicted"/>
<dbReference type="InterPro" id="IPR002933">
    <property type="entry name" value="Peptidase_M20"/>
</dbReference>
<reference evidence="2 3" key="1">
    <citation type="submission" date="2015-01" db="EMBL/GenBank/DDBJ databases">
        <title>Genome Assembly of Bacillus badius MTCC 1458.</title>
        <authorList>
            <person name="Verma A."/>
            <person name="Khatri I."/>
            <person name="Mual P."/>
            <person name="Subramanian S."/>
            <person name="Krishnamurthi S."/>
        </authorList>
    </citation>
    <scope>NUCLEOTIDE SEQUENCE [LARGE SCALE GENOMIC DNA]</scope>
    <source>
        <strain evidence="2 3">MTCC 1458</strain>
    </source>
</reference>
<evidence type="ECO:0000259" key="1">
    <source>
        <dbReference type="Pfam" id="PF07687"/>
    </source>
</evidence>
<dbReference type="Gene3D" id="3.40.630.10">
    <property type="entry name" value="Zn peptidases"/>
    <property type="match status" value="1"/>
</dbReference>
<dbReference type="PANTHER" id="PTHR11014:SF63">
    <property type="entry name" value="METALLOPEPTIDASE, PUTATIVE (AFU_ORTHOLOGUE AFUA_6G09600)-RELATED"/>
    <property type="match status" value="1"/>
</dbReference>